<dbReference type="InterPro" id="IPR019659">
    <property type="entry name" value="DUF2514"/>
</dbReference>
<evidence type="ECO:0000256" key="1">
    <source>
        <dbReference type="SAM" id="MobiDB-lite"/>
    </source>
</evidence>
<sequence length="165" mass="18484">MIGNLKIYLLAALAAFLLWQGGAYVLSQYGEARYNDGVTAGKKKEAERREQLDRELAVKRQREKEEDDRDTNRRINEARADAASAVYAADRLRQQLTAATTIARQHAAAVGVSGDAATLADLLSELFYQSVRAGNELAEEADRYYIAGQRCNVQYNRLLQQRSNK</sequence>
<accession>A0AB39C335</accession>
<evidence type="ECO:0008006" key="3">
    <source>
        <dbReference type="Google" id="ProtNLM"/>
    </source>
</evidence>
<dbReference type="EMBL" id="PP926510">
    <property type="protein sequence ID" value="XDJ01061.1"/>
    <property type="molecule type" value="Genomic_DNA"/>
</dbReference>
<protein>
    <recommendedName>
        <fullName evidence="3">Endopeptidase</fullName>
    </recommendedName>
</protein>
<organism evidence="2">
    <name type="scientific">Klebsiella phage PMBT64</name>
    <dbReference type="NCBI Taxonomy" id="3229740"/>
    <lineage>
        <taxon>Viruses</taxon>
        <taxon>Duplodnaviria</taxon>
        <taxon>Heunggongvirae</taxon>
        <taxon>Uroviricota</taxon>
        <taxon>Caudoviricetes</taxon>
    </lineage>
</organism>
<dbReference type="Pfam" id="PF10721">
    <property type="entry name" value="DUF2514"/>
    <property type="match status" value="1"/>
</dbReference>
<feature type="compositionally biased region" description="Basic and acidic residues" evidence="1">
    <location>
        <begin position="42"/>
        <end position="75"/>
    </location>
</feature>
<feature type="region of interest" description="Disordered" evidence="1">
    <location>
        <begin position="38"/>
        <end position="75"/>
    </location>
</feature>
<reference evidence="2" key="1">
    <citation type="submission" date="2024-06" db="EMBL/GenBank/DDBJ databases">
        <title>This phage originates from the Bacteriophage catalogue of the Bacteriophage Competence Centre, Department of Microbiology und Biotechnology, Max Rubner-Institut, Kiel, Germany.</title>
        <authorList>
            <person name="Sprotte S."/>
            <person name="Brinks E."/>
            <person name="Hille F."/>
        </authorList>
    </citation>
    <scope>NUCLEOTIDE SEQUENCE</scope>
</reference>
<name>A0AB39C335_9CAUD</name>
<proteinExistence type="predicted"/>
<evidence type="ECO:0000313" key="2">
    <source>
        <dbReference type="EMBL" id="XDJ01061.1"/>
    </source>
</evidence>